<gene>
    <name evidence="8" type="ORF">BcDW1_9332</name>
</gene>
<dbReference type="PANTHER" id="PTHR21576:SF158">
    <property type="entry name" value="RIBOSOMAL RNA-PROCESSING PROTEIN 12-LIKE CONSERVED DOMAIN-CONTAINING PROTEIN"/>
    <property type="match status" value="1"/>
</dbReference>
<dbReference type="Gene3D" id="1.20.1250.20">
    <property type="entry name" value="MFS general substrate transporter like domains"/>
    <property type="match status" value="2"/>
</dbReference>
<reference evidence="9" key="1">
    <citation type="journal article" date="2013" name="Genome Announc.">
        <title>Draft genome sequence of Botrytis cinerea BcDW1, inoculum for noble rot of grape berries.</title>
        <authorList>
            <person name="Blanco-Ulate B."/>
            <person name="Allen G."/>
            <person name="Powell A.L."/>
            <person name="Cantu D."/>
        </authorList>
    </citation>
    <scope>NUCLEOTIDE SEQUENCE [LARGE SCALE GENOMIC DNA]</scope>
    <source>
        <strain evidence="9">BcDW1</strain>
    </source>
</reference>
<organism evidence="8 9">
    <name type="scientific">Botryotinia fuckeliana (strain BcDW1)</name>
    <name type="common">Noble rot fungus</name>
    <name type="synonym">Botrytis cinerea</name>
    <dbReference type="NCBI Taxonomy" id="1290391"/>
    <lineage>
        <taxon>Eukaryota</taxon>
        <taxon>Fungi</taxon>
        <taxon>Dikarya</taxon>
        <taxon>Ascomycota</taxon>
        <taxon>Pezizomycotina</taxon>
        <taxon>Leotiomycetes</taxon>
        <taxon>Helotiales</taxon>
        <taxon>Sclerotiniaceae</taxon>
        <taxon>Botrytis</taxon>
    </lineage>
</organism>
<protein>
    <submittedName>
        <fullName evidence="8">Putative major facilitator superfamily transporter protein</fullName>
    </submittedName>
</protein>
<dbReference type="OrthoDB" id="410267at2759"/>
<feature type="transmembrane region" description="Helical" evidence="6">
    <location>
        <begin position="466"/>
        <end position="487"/>
    </location>
</feature>
<feature type="domain" description="Nodulin-like" evidence="7">
    <location>
        <begin position="14"/>
        <end position="195"/>
    </location>
</feature>
<dbReference type="HOGENOM" id="CLU_012596_0_1_1"/>
<feature type="transmembrane region" description="Helical" evidence="6">
    <location>
        <begin position="77"/>
        <end position="97"/>
    </location>
</feature>
<evidence type="ECO:0000256" key="5">
    <source>
        <dbReference type="SAM" id="MobiDB-lite"/>
    </source>
</evidence>
<feature type="region of interest" description="Disordered" evidence="5">
    <location>
        <begin position="202"/>
        <end position="240"/>
    </location>
</feature>
<keyword evidence="4 6" id="KW-0472">Membrane</keyword>
<evidence type="ECO:0000259" key="7">
    <source>
        <dbReference type="Pfam" id="PF06813"/>
    </source>
</evidence>
<dbReference type="PROSITE" id="PS51257">
    <property type="entry name" value="PROKAR_LIPOPROTEIN"/>
    <property type="match status" value="1"/>
</dbReference>
<feature type="transmembrane region" description="Helical" evidence="6">
    <location>
        <begin position="309"/>
        <end position="331"/>
    </location>
</feature>
<dbReference type="STRING" id="1290391.M7TEY8"/>
<keyword evidence="3 6" id="KW-1133">Transmembrane helix</keyword>
<evidence type="ECO:0000256" key="4">
    <source>
        <dbReference type="ARBA" id="ARBA00023136"/>
    </source>
</evidence>
<dbReference type="PANTHER" id="PTHR21576">
    <property type="entry name" value="UNCHARACTERIZED NODULIN-LIKE PROTEIN"/>
    <property type="match status" value="1"/>
</dbReference>
<feature type="transmembrane region" description="Helical" evidence="6">
    <location>
        <begin position="508"/>
        <end position="529"/>
    </location>
</feature>
<feature type="compositionally biased region" description="Basic and acidic residues" evidence="5">
    <location>
        <begin position="204"/>
        <end position="227"/>
    </location>
</feature>
<dbReference type="InterPro" id="IPR010658">
    <property type="entry name" value="Nodulin-like"/>
</dbReference>
<evidence type="ECO:0000313" key="9">
    <source>
        <dbReference type="Proteomes" id="UP000012045"/>
    </source>
</evidence>
<feature type="transmembrane region" description="Helical" evidence="6">
    <location>
        <begin position="50"/>
        <end position="70"/>
    </location>
</feature>
<sequence length="552" mass="60244">MSEKPLQAARIVSSVAATCIALACGTNYAFSNWGPQFADRLKLSSTQINLIGLFGNLGMYACGIPIGLLVDGKGPRPAVLLGTILLAAGYFPLYQAYDRGSGWLPLLCLYSFFTGLGGCAANAAAIKTSALNWPHNRGTATAFPLATFGLSAFFFSAFTAFTFPGDAGHFLLVLACGTSGTVFLGFFFLRVIPHTHYSALPGHNRSDSNRLHRTKSEDSRRAERDVVEGEPGMLSPSVASSGKHHILNHHVIEAEVPENGVTSDTDETSSLMSKSTDEESRKNVDETDKKDHAHRVDIRGLQLFKTVEFWQLFALMGILTGIGLMTINNIGNDAQALWRHWDDSIPEEFIMHRQAMHVSILSVCSFTGRLLSGTQPPLFHKFSFSNASVGVGSDFLVKVLRCSGLWCLTLASLIFFVAQIAALNTENPHLLFLVSSFTGLGYGFLFGCFPSLVAEAFGVHGLSTNWGFMTLSPVLSGYIFNLFYGVVYDQHSIVKDGGVRECTEGLQCYRSAYLVTVAASVLGLLVSLWCIRYTHLERLEEARKIEADERVE</sequence>
<feature type="transmembrane region" description="Helical" evidence="6">
    <location>
        <begin position="430"/>
        <end position="454"/>
    </location>
</feature>
<evidence type="ECO:0000313" key="8">
    <source>
        <dbReference type="EMBL" id="EMR82056.1"/>
    </source>
</evidence>
<proteinExistence type="predicted"/>
<feature type="transmembrane region" description="Helical" evidence="6">
    <location>
        <begin position="403"/>
        <end position="423"/>
    </location>
</feature>
<keyword evidence="2 6" id="KW-0812">Transmembrane</keyword>
<dbReference type="GO" id="GO:0000329">
    <property type="term" value="C:fungal-type vacuole membrane"/>
    <property type="evidence" value="ECO:0007669"/>
    <property type="project" value="TreeGrafter"/>
</dbReference>
<dbReference type="AlphaFoldDB" id="M7TEY8"/>
<name>M7TEY8_BOTF1</name>
<feature type="transmembrane region" description="Helical" evidence="6">
    <location>
        <begin position="138"/>
        <end position="161"/>
    </location>
</feature>
<feature type="compositionally biased region" description="Polar residues" evidence="5">
    <location>
        <begin position="260"/>
        <end position="274"/>
    </location>
</feature>
<feature type="transmembrane region" description="Helical" evidence="6">
    <location>
        <begin position="167"/>
        <end position="189"/>
    </location>
</feature>
<evidence type="ECO:0000256" key="3">
    <source>
        <dbReference type="ARBA" id="ARBA00022989"/>
    </source>
</evidence>
<evidence type="ECO:0000256" key="2">
    <source>
        <dbReference type="ARBA" id="ARBA00022692"/>
    </source>
</evidence>
<feature type="region of interest" description="Disordered" evidence="5">
    <location>
        <begin position="257"/>
        <end position="291"/>
    </location>
</feature>
<dbReference type="EMBL" id="KB708057">
    <property type="protein sequence ID" value="EMR82056.1"/>
    <property type="molecule type" value="Genomic_DNA"/>
</dbReference>
<feature type="compositionally biased region" description="Basic and acidic residues" evidence="5">
    <location>
        <begin position="275"/>
        <end position="291"/>
    </location>
</feature>
<accession>M7TEY8</accession>
<comment type="subcellular location">
    <subcellularLocation>
        <location evidence="1">Membrane</location>
        <topology evidence="1">Multi-pass membrane protein</topology>
    </subcellularLocation>
</comment>
<evidence type="ECO:0000256" key="1">
    <source>
        <dbReference type="ARBA" id="ARBA00004141"/>
    </source>
</evidence>
<feature type="transmembrane region" description="Helical" evidence="6">
    <location>
        <begin position="103"/>
        <end position="126"/>
    </location>
</feature>
<dbReference type="Pfam" id="PF06813">
    <property type="entry name" value="Nodulin-like"/>
    <property type="match status" value="1"/>
</dbReference>
<feature type="transmembrane region" description="Helical" evidence="6">
    <location>
        <begin position="12"/>
        <end position="30"/>
    </location>
</feature>
<dbReference type="Proteomes" id="UP000012045">
    <property type="component" value="Unassembled WGS sequence"/>
</dbReference>
<evidence type="ECO:0000256" key="6">
    <source>
        <dbReference type="SAM" id="Phobius"/>
    </source>
</evidence>
<dbReference type="InterPro" id="IPR036259">
    <property type="entry name" value="MFS_trans_sf"/>
</dbReference>
<dbReference type="SUPFAM" id="SSF103473">
    <property type="entry name" value="MFS general substrate transporter"/>
    <property type="match status" value="1"/>
</dbReference>